<sequence length="164" mass="18990">MYHRLALQRGVEDLSHALTNMIAAESGNNAQGRDIREMRRDLGLRYERLLSLVYRSSEKGAPESPQTPELQREVDRLRDTLHDQYNQLPSSSRPIGYGLLEEFRKVLQASALFWPRREHAAANRIEQYFSGNTRAPVPQKRSPHDMRGSVSPATQNRIDKYFRQ</sequence>
<dbReference type="KEGG" id="prf:PeribacterA2_0214"/>
<accession>A0A0S1SPR7</accession>
<dbReference type="EMBL" id="CP013065">
    <property type="protein sequence ID" value="ALM12915.1"/>
    <property type="molecule type" value="Genomic_DNA"/>
</dbReference>
<reference evidence="2 3" key="2">
    <citation type="journal article" date="2016" name="PeerJ">
        <title>Analysis of five complete genome sequences for members of the class Peribacteria in the recently recognized Peregrinibacteria bacterial phylum.</title>
        <authorList>
            <person name="Anantharaman K."/>
            <person name="Brown C.T."/>
            <person name="Burstein D."/>
            <person name="Castelle C.J."/>
            <person name="Probst A.J."/>
            <person name="Thomas B.C."/>
            <person name="Williams K.H."/>
            <person name="Banfield J.F."/>
        </authorList>
    </citation>
    <scope>NUCLEOTIDE SEQUENCE [LARGE SCALE GENOMIC DNA]</scope>
    <source>
        <strain evidence="2">RIFOXYD1_FULL_PER-ii_59_16</strain>
    </source>
</reference>
<gene>
    <name evidence="2" type="ORF">PeribacterD1_0214</name>
</gene>
<evidence type="ECO:0000256" key="1">
    <source>
        <dbReference type="SAM" id="MobiDB-lite"/>
    </source>
</evidence>
<accession>A0A0S1SWB5</accession>
<name>A0A0S1SGP5_9BACT</name>
<accession>A0A0S1SSL5</accession>
<dbReference type="Proteomes" id="UP000069135">
    <property type="component" value="Chromosome"/>
</dbReference>
<accession>A0A0S1SGP5</accession>
<evidence type="ECO:0000313" key="3">
    <source>
        <dbReference type="Proteomes" id="UP000069135"/>
    </source>
</evidence>
<dbReference type="STRING" id="1735162.PeribacterB2_0214"/>
<organism evidence="2 3">
    <name type="scientific">Candidatus Peribacter riflensis</name>
    <dbReference type="NCBI Taxonomy" id="1735162"/>
    <lineage>
        <taxon>Bacteria</taxon>
        <taxon>Candidatus Peregrinibacteriota</taxon>
        <taxon>Candidatus Peribacteria</taxon>
        <taxon>Candidatus Peribacterales</taxon>
        <taxon>Candidatus Peribacteraceae</taxon>
        <taxon>Candidatus Peribacter</taxon>
    </lineage>
</organism>
<evidence type="ECO:0000313" key="2">
    <source>
        <dbReference type="EMBL" id="ALM12915.1"/>
    </source>
</evidence>
<feature type="region of interest" description="Disordered" evidence="1">
    <location>
        <begin position="130"/>
        <end position="164"/>
    </location>
</feature>
<reference evidence="3" key="1">
    <citation type="submission" date="2015-10" db="EMBL/GenBank/DDBJ databases">
        <title>Analysis of five complete genome sequences for members of the class Peribacteria in the recently recognized Peregrinibacteria bacterial phylum.</title>
        <authorList>
            <person name="Anantharaman K."/>
            <person name="Brown C.T."/>
            <person name="Burstein D."/>
            <person name="Castelle C.J."/>
            <person name="Probst A.J."/>
            <person name="Thomas B.C."/>
            <person name="Williams K.H."/>
            <person name="Banfield J.F."/>
        </authorList>
    </citation>
    <scope>NUCLEOTIDE SEQUENCE [LARGE SCALE GENOMIC DNA]</scope>
</reference>
<dbReference type="AlphaFoldDB" id="A0A0S1SGP5"/>
<proteinExistence type="predicted"/>
<protein>
    <submittedName>
        <fullName evidence="2">Uncharacterized protein</fullName>
    </submittedName>
</protein>
<accession>A0A0S1SJS1</accession>